<dbReference type="PANTHER" id="PTHR34987:SF6">
    <property type="entry name" value="ALPHA-L-RHAMNOSIDASE SIX-HAIRPIN GLYCOSIDASE DOMAIN-CONTAINING PROTEIN"/>
    <property type="match status" value="1"/>
</dbReference>
<reference evidence="3 4" key="1">
    <citation type="submission" date="2024-02" db="EMBL/GenBank/DDBJ databases">
        <title>De novo assembly and annotation of 12 fungi associated with fruit tree decline syndrome in Ontario, Canada.</title>
        <authorList>
            <person name="Sulman M."/>
            <person name="Ellouze W."/>
            <person name="Ilyukhin E."/>
        </authorList>
    </citation>
    <scope>NUCLEOTIDE SEQUENCE [LARGE SCALE GENOMIC DNA]</scope>
    <source>
        <strain evidence="3 4">FDS-637</strain>
    </source>
</reference>
<evidence type="ECO:0000256" key="1">
    <source>
        <dbReference type="SAM" id="SignalP"/>
    </source>
</evidence>
<dbReference type="InterPro" id="IPR008928">
    <property type="entry name" value="6-hairpin_glycosidase_sf"/>
</dbReference>
<organism evidence="3 4">
    <name type="scientific">Diplodia seriata</name>
    <dbReference type="NCBI Taxonomy" id="420778"/>
    <lineage>
        <taxon>Eukaryota</taxon>
        <taxon>Fungi</taxon>
        <taxon>Dikarya</taxon>
        <taxon>Ascomycota</taxon>
        <taxon>Pezizomycotina</taxon>
        <taxon>Dothideomycetes</taxon>
        <taxon>Dothideomycetes incertae sedis</taxon>
        <taxon>Botryosphaeriales</taxon>
        <taxon>Botryosphaeriaceae</taxon>
        <taxon>Diplodia</taxon>
    </lineage>
</organism>
<dbReference type="Gene3D" id="1.50.10.10">
    <property type="match status" value="1"/>
</dbReference>
<feature type="signal peptide" evidence="1">
    <location>
        <begin position="1"/>
        <end position="22"/>
    </location>
</feature>
<keyword evidence="4" id="KW-1185">Reference proteome</keyword>
<keyword evidence="1" id="KW-0732">Signal</keyword>
<evidence type="ECO:0000313" key="3">
    <source>
        <dbReference type="EMBL" id="KAL0254530.1"/>
    </source>
</evidence>
<dbReference type="InterPro" id="IPR035396">
    <property type="entry name" value="Bac_rhamnosid6H"/>
</dbReference>
<dbReference type="RefSeq" id="XP_066628401.1">
    <property type="nucleotide sequence ID" value="XM_066781399.1"/>
</dbReference>
<dbReference type="PANTHER" id="PTHR34987">
    <property type="entry name" value="C, PUTATIVE (AFU_ORTHOLOGUE AFUA_3G02880)-RELATED"/>
    <property type="match status" value="1"/>
</dbReference>
<sequence>MRIPKLLACLSLYVGASPLSQSEEGPWKQYIYSPSNRTASPASIHAISGDAIVTSDPTGFVLSLNPGAQVSLDYGIEVGGIVSFNTATENEAGAQLSLAFAESPMYVRAISDDATGSVSTQDWDRELNVTVPTGQTYYTMPQERFRGGFRFLTIVAKSRVEISNITCAIGFSPSQSDLRDYSGFFWSPEDELLTRIWYAGAYTVQTNIGPVDTGRFLPQVKPGWAYNSSTGVAGPILMDGAKRDRAVWPGDHGLSGTTAFLALGDAGLEAFRNALETTFHHQNRTTGRFPYAGPSTRSFAGGNASATYHAWNLIAIHNYAVYTGDAAWVAAHWPNITRGVGYILAGLDDATGLHNQTSAPYDWGRQGAGGYNSALNALDHRALTSLSSLASALNLTSSNGNDADADAAATWAAAAARLKAAYNAHLWDASASLYRDNTSTTSLHPQDGNALALLYGLPSTPAQSAALSTALAARWATSSPIGPTTPELPDVISPFTSGIEALAHLSLPSPASARAGLALVRRLWGYLLDAEAMTGSTFAEGLAANGSLYYRGAAGYNFDPAYTNWFLN</sequence>
<dbReference type="InterPro" id="IPR012341">
    <property type="entry name" value="6hp_glycosidase-like_sf"/>
</dbReference>
<name>A0ABR3C1M4_9PEZI</name>
<proteinExistence type="predicted"/>
<dbReference type="Proteomes" id="UP001430584">
    <property type="component" value="Unassembled WGS sequence"/>
</dbReference>
<dbReference type="SUPFAM" id="SSF48208">
    <property type="entry name" value="Six-hairpin glycosidases"/>
    <property type="match status" value="1"/>
</dbReference>
<dbReference type="EMBL" id="JAJVCZ030000011">
    <property type="protein sequence ID" value="KAL0254530.1"/>
    <property type="molecule type" value="Genomic_DNA"/>
</dbReference>
<dbReference type="Pfam" id="PF17389">
    <property type="entry name" value="Bac_rhamnosid6H"/>
    <property type="match status" value="1"/>
</dbReference>
<dbReference type="GeneID" id="92014092"/>
<gene>
    <name evidence="3" type="ORF">SLS55_010007</name>
</gene>
<accession>A0ABR3C1M4</accession>
<comment type="caution">
    <text evidence="3">The sequence shown here is derived from an EMBL/GenBank/DDBJ whole genome shotgun (WGS) entry which is preliminary data.</text>
</comment>
<evidence type="ECO:0000259" key="2">
    <source>
        <dbReference type="Pfam" id="PF17389"/>
    </source>
</evidence>
<feature type="chain" id="PRO_5046073215" description="Alpha-L-rhamnosidase six-hairpin glycosidase domain-containing protein" evidence="1">
    <location>
        <begin position="23"/>
        <end position="568"/>
    </location>
</feature>
<feature type="domain" description="Alpha-L-rhamnosidase six-hairpin glycosidase" evidence="2">
    <location>
        <begin position="237"/>
        <end position="474"/>
    </location>
</feature>
<protein>
    <recommendedName>
        <fullName evidence="2">Alpha-L-rhamnosidase six-hairpin glycosidase domain-containing protein</fullName>
    </recommendedName>
</protein>
<evidence type="ECO:0000313" key="4">
    <source>
        <dbReference type="Proteomes" id="UP001430584"/>
    </source>
</evidence>